<gene>
    <name evidence="3" type="ORF">LMG31506_02172</name>
</gene>
<proteinExistence type="predicted"/>
<reference evidence="3" key="1">
    <citation type="submission" date="2021-03" db="EMBL/GenBank/DDBJ databases">
        <authorList>
            <person name="Peeters C."/>
        </authorList>
    </citation>
    <scope>NUCLEOTIDE SEQUENCE</scope>
    <source>
        <strain evidence="3">LMG 31506</strain>
    </source>
</reference>
<feature type="domain" description="Coenzyme F420 hydrogenase/dehydrogenase beta subunit N-terminal" evidence="1">
    <location>
        <begin position="72"/>
        <end position="146"/>
    </location>
</feature>
<keyword evidence="4" id="KW-1185">Reference proteome</keyword>
<comment type="caution">
    <text evidence="3">The sequence shown here is derived from an EMBL/GenBank/DDBJ whole genome shotgun (WGS) entry which is preliminary data.</text>
</comment>
<accession>A0A916IVY5</accession>
<evidence type="ECO:0000313" key="4">
    <source>
        <dbReference type="Proteomes" id="UP000672934"/>
    </source>
</evidence>
<feature type="domain" description="Coenzyme F420 hydrogenase/dehydrogenase beta subunit C-terminal" evidence="2">
    <location>
        <begin position="155"/>
        <end position="319"/>
    </location>
</feature>
<evidence type="ECO:0008006" key="5">
    <source>
        <dbReference type="Google" id="ProtNLM"/>
    </source>
</evidence>
<dbReference type="Pfam" id="PF04422">
    <property type="entry name" value="FrhB_FdhB_N"/>
    <property type="match status" value="1"/>
</dbReference>
<protein>
    <recommendedName>
        <fullName evidence="5">Coenzyme F420 hydrogenase</fullName>
    </recommendedName>
</protein>
<dbReference type="AlphaFoldDB" id="A0A916IVY5"/>
<dbReference type="InterPro" id="IPR007516">
    <property type="entry name" value="Co_F420_Hydgase/DH_bsu_N"/>
</dbReference>
<dbReference type="GO" id="GO:0090415">
    <property type="term" value="F:7-hydroxymethyl chlorophyll a reductase activity"/>
    <property type="evidence" value="ECO:0007669"/>
    <property type="project" value="TreeGrafter"/>
</dbReference>
<sequence length="391" mass="42633">MCSGCGACAAGLDGPVSMKLDSAGFLRPQIRYPVSRELDAYVREVCPGVSLDLQNSGNDIHPEWGPITSVHIGWSTDPEVRYRGSSGGGISALLIFLLESGQADFVAHIGVSNDDPFQNVRRISRSRADVLEGAGSRYAPAAPMEAVDSLFSTGERFAFVGKPCDVAAMHAYLRQYPEKAPQVVALLSFICAGVPSMRATLKVLETMGTSPEETVRFSYRGNGWPGLATARTRNGSEFTMDYSASWGNILGRDLQLRCKVCPDGTGEFADIVCGDAWYGEDGYPQFDEQEGRSLVISRTATGERLLREAALAAALCIEPCNVREIARMQPYQQSRKRVSLGRLAAVALRFGFIPKFKGLRLWRASRRGGFMPLLRNFVGTYRRLIPGKAGL</sequence>
<organism evidence="3 4">
    <name type="scientific">Cupriavidus yeoncheonensis</name>
    <dbReference type="NCBI Taxonomy" id="1462994"/>
    <lineage>
        <taxon>Bacteria</taxon>
        <taxon>Pseudomonadati</taxon>
        <taxon>Pseudomonadota</taxon>
        <taxon>Betaproteobacteria</taxon>
        <taxon>Burkholderiales</taxon>
        <taxon>Burkholderiaceae</taxon>
        <taxon>Cupriavidus</taxon>
    </lineage>
</organism>
<evidence type="ECO:0000313" key="3">
    <source>
        <dbReference type="EMBL" id="CAG2140132.1"/>
    </source>
</evidence>
<dbReference type="PANTHER" id="PTHR31332:SF0">
    <property type="entry name" value="7-HYDROXYMETHYL CHLOROPHYLL A REDUCTASE, CHLOROPLASTIC"/>
    <property type="match status" value="1"/>
</dbReference>
<dbReference type="GO" id="GO:0033354">
    <property type="term" value="P:chlorophyll cycle"/>
    <property type="evidence" value="ECO:0007669"/>
    <property type="project" value="TreeGrafter"/>
</dbReference>
<dbReference type="EMBL" id="CAJPUY010000007">
    <property type="protein sequence ID" value="CAG2140132.1"/>
    <property type="molecule type" value="Genomic_DNA"/>
</dbReference>
<dbReference type="Pfam" id="PF04432">
    <property type="entry name" value="FrhB_FdhB_C"/>
    <property type="match status" value="1"/>
</dbReference>
<dbReference type="InterPro" id="IPR007525">
    <property type="entry name" value="FrhB_FdhB_C"/>
</dbReference>
<evidence type="ECO:0000259" key="1">
    <source>
        <dbReference type="Pfam" id="PF04422"/>
    </source>
</evidence>
<name>A0A916IVY5_9BURK</name>
<evidence type="ECO:0000259" key="2">
    <source>
        <dbReference type="Pfam" id="PF04432"/>
    </source>
</evidence>
<dbReference type="Proteomes" id="UP000672934">
    <property type="component" value="Unassembled WGS sequence"/>
</dbReference>
<dbReference type="InterPro" id="IPR045220">
    <property type="entry name" value="FRHB/FDHB/HCAR-like"/>
</dbReference>
<dbReference type="PANTHER" id="PTHR31332">
    <property type="entry name" value="7-HYDROXYMETHYL CHLOROPHYLL A REDUCTASE, CHLOROPLASTIC"/>
    <property type="match status" value="1"/>
</dbReference>